<dbReference type="EMBL" id="CP054492">
    <property type="protein sequence ID" value="QOY52753.1"/>
    <property type="molecule type" value="Genomic_DNA"/>
</dbReference>
<keyword evidence="7" id="KW-1133">Transmembrane helix</keyword>
<evidence type="ECO:0000256" key="2">
    <source>
        <dbReference type="ARBA" id="ARBA00009477"/>
    </source>
</evidence>
<accession>A0A7S7RNS9</accession>
<gene>
    <name evidence="11" type="ORF">HUE88_03445</name>
</gene>
<dbReference type="InterPro" id="IPR058781">
    <property type="entry name" value="HH_AprE-like"/>
</dbReference>
<evidence type="ECO:0000259" key="10">
    <source>
        <dbReference type="Pfam" id="PF26002"/>
    </source>
</evidence>
<feature type="domain" description="AprE-like beta-barrel" evidence="10">
    <location>
        <begin position="334"/>
        <end position="423"/>
    </location>
</feature>
<evidence type="ECO:0000256" key="4">
    <source>
        <dbReference type="ARBA" id="ARBA00022475"/>
    </source>
</evidence>
<dbReference type="Pfam" id="PF25994">
    <property type="entry name" value="HH_AprE"/>
    <property type="match status" value="1"/>
</dbReference>
<dbReference type="InterPro" id="IPR010129">
    <property type="entry name" value="T1SS_HlyD"/>
</dbReference>
<dbReference type="Pfam" id="PF26002">
    <property type="entry name" value="Beta-barrel_AprE"/>
    <property type="match status" value="1"/>
</dbReference>
<evidence type="ECO:0000256" key="7">
    <source>
        <dbReference type="ARBA" id="ARBA00022989"/>
    </source>
</evidence>
<dbReference type="GO" id="GO:0005886">
    <property type="term" value="C:plasma membrane"/>
    <property type="evidence" value="ECO:0007669"/>
    <property type="project" value="UniProtKB-SubCell"/>
</dbReference>
<dbReference type="PRINTS" id="PR01490">
    <property type="entry name" value="RTXTOXIND"/>
</dbReference>
<keyword evidence="8" id="KW-0472">Membrane</keyword>
<comment type="subcellular location">
    <subcellularLocation>
        <location evidence="1">Cell inner membrane</location>
        <topology evidence="1">Single-pass membrane protein</topology>
    </subcellularLocation>
</comment>
<sequence length="446" mass="50108">MSKNNKPIEYTKNDYSFMNSLSAAVLEQTPSKMSRVVKIWLLTVIAFLTWASLAEIDEITRGDGDVIPYGQNKIIQNLEGGIVESILVQEGQIVKAGEVILKINNAKSTSTSRTNEMNYYELEAKKIRLYAQANQLEFVSPVVEDPEFQKQIKLSQNLYNSNKKEFIAKDSSFVNQIEQKKQAYKEASARVYSLEKSLEFVTEEIEMTAPMVKEGVKSKVDFLKLKREANGIENDIEAAKLSLPRLSSAIEEVINKREESKQVFINDAKKELNEVTAEISRLKTQQVAYSDQVERTMVKSPVDGIVQKLFINTVGGVIQPGADLVEIVPTNKKLYLEIKIKPSDIAFLHPGAQARVKVSAYDFAIHGGLIGKVVNISPDTITDSKENTFYIIHVVTEKNYLGTENHPLMIIPGMTASVDIITGQKTVMQYILKPILKSKQYVFSER</sequence>
<dbReference type="PANTHER" id="PTHR30386">
    <property type="entry name" value="MEMBRANE FUSION SUBUNIT OF EMRAB-TOLC MULTIDRUG EFFLUX PUMP"/>
    <property type="match status" value="1"/>
</dbReference>
<evidence type="ECO:0000256" key="5">
    <source>
        <dbReference type="ARBA" id="ARBA00022519"/>
    </source>
</evidence>
<keyword evidence="6" id="KW-0812">Transmembrane</keyword>
<dbReference type="Gene3D" id="2.40.30.170">
    <property type="match status" value="1"/>
</dbReference>
<dbReference type="PANTHER" id="PTHR30386:SF26">
    <property type="entry name" value="TRANSPORT PROTEIN COMB"/>
    <property type="match status" value="1"/>
</dbReference>
<evidence type="ECO:0000256" key="6">
    <source>
        <dbReference type="ARBA" id="ARBA00022692"/>
    </source>
</evidence>
<keyword evidence="12" id="KW-1185">Reference proteome</keyword>
<keyword evidence="4" id="KW-1003">Cell membrane</keyword>
<evidence type="ECO:0000256" key="3">
    <source>
        <dbReference type="ARBA" id="ARBA00022448"/>
    </source>
</evidence>
<organism evidence="11 12">
    <name type="scientific">Candidatus Sulfurimonas baltica</name>
    <dbReference type="NCBI Taxonomy" id="2740404"/>
    <lineage>
        <taxon>Bacteria</taxon>
        <taxon>Pseudomonadati</taxon>
        <taxon>Campylobacterota</taxon>
        <taxon>Epsilonproteobacteria</taxon>
        <taxon>Campylobacterales</taxon>
        <taxon>Sulfurimonadaceae</taxon>
        <taxon>Sulfurimonas</taxon>
    </lineage>
</organism>
<dbReference type="RefSeq" id="WP_194371098.1">
    <property type="nucleotide sequence ID" value="NZ_CP054492.1"/>
</dbReference>
<keyword evidence="3" id="KW-0813">Transport</keyword>
<keyword evidence="5" id="KW-0997">Cell inner membrane</keyword>
<comment type="similarity">
    <text evidence="2">Belongs to the membrane fusion protein (MFP) (TC 8.A.1) family.</text>
</comment>
<dbReference type="PROSITE" id="PS00543">
    <property type="entry name" value="HLYD_FAMILY"/>
    <property type="match status" value="1"/>
</dbReference>
<evidence type="ECO:0000256" key="1">
    <source>
        <dbReference type="ARBA" id="ARBA00004377"/>
    </source>
</evidence>
<evidence type="ECO:0000313" key="11">
    <source>
        <dbReference type="EMBL" id="QOY52753.1"/>
    </source>
</evidence>
<dbReference type="Proteomes" id="UP000593994">
    <property type="component" value="Chromosome"/>
</dbReference>
<reference evidence="11 12" key="1">
    <citation type="submission" date="2020-05" db="EMBL/GenBank/DDBJ databases">
        <title>Sulfurimonas marisnigri, sp. nov., and Sulfurimonas baltica, sp. nov., manganese oxide reducing chemolithoautotrophs of the class Epsilonproteobacteria isolated from the pelagic redoxclines of the Black and Baltic Seas and emended description of the genus Sulfurimonas.</title>
        <authorList>
            <person name="Henkel J.V."/>
            <person name="Laudan C."/>
            <person name="Werner J."/>
            <person name="Neu T."/>
            <person name="Plewe S."/>
            <person name="Sproer C."/>
            <person name="Bunk B."/>
            <person name="Schulz-Vogt H.N."/>
        </authorList>
    </citation>
    <scope>NUCLEOTIDE SEQUENCE [LARGE SCALE GENOMIC DNA]</scope>
    <source>
        <strain evidence="11 12">GD2</strain>
    </source>
</reference>
<feature type="domain" description="AprE-like long alpha-helical hairpin" evidence="9">
    <location>
        <begin position="116"/>
        <end position="292"/>
    </location>
</feature>
<name>A0A7S7RNS9_9BACT</name>
<protein>
    <submittedName>
        <fullName evidence="11">HlyD family type I secretion periplasmic adaptor subunit</fullName>
    </submittedName>
</protein>
<dbReference type="AlphaFoldDB" id="A0A7S7RNS9"/>
<dbReference type="InterPro" id="IPR006144">
    <property type="entry name" value="Secretion_HlyD_CS"/>
</dbReference>
<dbReference type="InterPro" id="IPR058982">
    <property type="entry name" value="Beta-barrel_AprE"/>
</dbReference>
<dbReference type="KEGG" id="sbal:HUE88_03445"/>
<evidence type="ECO:0000313" key="12">
    <source>
        <dbReference type="Proteomes" id="UP000593994"/>
    </source>
</evidence>
<dbReference type="InterPro" id="IPR050739">
    <property type="entry name" value="MFP"/>
</dbReference>
<dbReference type="NCBIfam" id="TIGR01843">
    <property type="entry name" value="type_I_hlyD"/>
    <property type="match status" value="1"/>
</dbReference>
<proteinExistence type="inferred from homology"/>
<evidence type="ECO:0000256" key="8">
    <source>
        <dbReference type="ARBA" id="ARBA00023136"/>
    </source>
</evidence>
<evidence type="ECO:0000259" key="9">
    <source>
        <dbReference type="Pfam" id="PF25994"/>
    </source>
</evidence>
<dbReference type="GO" id="GO:0009306">
    <property type="term" value="P:protein secretion"/>
    <property type="evidence" value="ECO:0007669"/>
    <property type="project" value="InterPro"/>
</dbReference>